<feature type="domain" description="IclR-ED" evidence="5">
    <location>
        <begin position="73"/>
        <end position="255"/>
    </location>
</feature>
<dbReference type="Pfam" id="PF09339">
    <property type="entry name" value="HTH_IclR"/>
    <property type="match status" value="1"/>
</dbReference>
<dbReference type="EMBL" id="JADIJS010000010">
    <property type="protein sequence ID" value="MBO1042355.1"/>
    <property type="molecule type" value="Genomic_DNA"/>
</dbReference>
<organism evidence="6 7">
    <name type="scientific">Brucella pituitosa</name>
    <dbReference type="NCBI Taxonomy" id="571256"/>
    <lineage>
        <taxon>Bacteria</taxon>
        <taxon>Pseudomonadati</taxon>
        <taxon>Pseudomonadota</taxon>
        <taxon>Alphaproteobacteria</taxon>
        <taxon>Hyphomicrobiales</taxon>
        <taxon>Brucellaceae</taxon>
        <taxon>Brucella/Ochrobactrum group</taxon>
        <taxon>Brucella</taxon>
    </lineage>
</organism>
<dbReference type="InterPro" id="IPR036388">
    <property type="entry name" value="WH-like_DNA-bd_sf"/>
</dbReference>
<dbReference type="PANTHER" id="PTHR30136:SF7">
    <property type="entry name" value="HTH-TYPE TRANSCRIPTIONAL REGULATOR KDGR-RELATED"/>
    <property type="match status" value="1"/>
</dbReference>
<dbReference type="InterPro" id="IPR036390">
    <property type="entry name" value="WH_DNA-bd_sf"/>
</dbReference>
<keyword evidence="1" id="KW-0805">Transcription regulation</keyword>
<comment type="caution">
    <text evidence="6">The sequence shown here is derived from an EMBL/GenBank/DDBJ whole genome shotgun (WGS) entry which is preliminary data.</text>
</comment>
<gene>
    <name evidence="6" type="ORF">IPV26_22125</name>
</gene>
<evidence type="ECO:0000256" key="3">
    <source>
        <dbReference type="ARBA" id="ARBA00023163"/>
    </source>
</evidence>
<dbReference type="RefSeq" id="WP_207490369.1">
    <property type="nucleotide sequence ID" value="NZ_JADIJS010000010.1"/>
</dbReference>
<evidence type="ECO:0000259" key="5">
    <source>
        <dbReference type="PROSITE" id="PS51078"/>
    </source>
</evidence>
<dbReference type="Gene3D" id="3.30.450.40">
    <property type="match status" value="1"/>
</dbReference>
<dbReference type="InterPro" id="IPR005471">
    <property type="entry name" value="Tscrpt_reg_IclR_N"/>
</dbReference>
<dbReference type="Gene3D" id="1.10.10.10">
    <property type="entry name" value="Winged helix-like DNA-binding domain superfamily/Winged helix DNA-binding domain"/>
    <property type="match status" value="1"/>
</dbReference>
<proteinExistence type="predicted"/>
<accession>A0ABS3K634</accession>
<feature type="domain" description="HTH iclR-type" evidence="4">
    <location>
        <begin position="10"/>
        <end position="72"/>
    </location>
</feature>
<keyword evidence="3" id="KW-0804">Transcription</keyword>
<dbReference type="InterPro" id="IPR014757">
    <property type="entry name" value="Tscrpt_reg_IclR_C"/>
</dbReference>
<sequence length="263" mass="29432">MTRLDGDYIVQPVVKALDVLDYVVRHGHMVSLSEIVNALRLPKTTVFRYLQTLAATGFVAHDIHRDRYGAGTRLRELAQIDQTLNCLRESALPEMRFLVETFNETVNLGVRSDRQVVYIDMIEPSRPLRAQARIGHRNPLHSTSLGKAILAHLPESEALFERDNELPQRTINTVTDVRKLNHQAADVRRRGYAIERGENEDGLMCIGVPILDASGYPRAAISLSAPERRMSSLLTDSAADALKGAAWRIAARLDQREPFVATS</sequence>
<evidence type="ECO:0000256" key="2">
    <source>
        <dbReference type="ARBA" id="ARBA00023125"/>
    </source>
</evidence>
<dbReference type="Pfam" id="PF01614">
    <property type="entry name" value="IclR_C"/>
    <property type="match status" value="1"/>
</dbReference>
<name>A0ABS3K634_9HYPH</name>
<evidence type="ECO:0000256" key="1">
    <source>
        <dbReference type="ARBA" id="ARBA00023015"/>
    </source>
</evidence>
<evidence type="ECO:0000313" key="7">
    <source>
        <dbReference type="Proteomes" id="UP000718278"/>
    </source>
</evidence>
<reference evidence="6 7" key="1">
    <citation type="submission" date="2020-10" db="EMBL/GenBank/DDBJ databases">
        <title>Genomic characterization of underground lake bacteria from Wind Cave National Park: Insight into the archetypical LuxI/LuxR and identification of LuxR solos.</title>
        <authorList>
            <person name="Wengert P.C."/>
            <person name="Savka M.A."/>
        </authorList>
    </citation>
    <scope>NUCLEOTIDE SEQUENCE [LARGE SCALE GENOMIC DNA]</scope>
    <source>
        <strain evidence="6 7">SD316</strain>
    </source>
</reference>
<dbReference type="SUPFAM" id="SSF55781">
    <property type="entry name" value="GAF domain-like"/>
    <property type="match status" value="1"/>
</dbReference>
<protein>
    <submittedName>
        <fullName evidence="6">IclR family transcriptional regulator</fullName>
    </submittedName>
</protein>
<dbReference type="PANTHER" id="PTHR30136">
    <property type="entry name" value="HELIX-TURN-HELIX TRANSCRIPTIONAL REGULATOR, ICLR FAMILY"/>
    <property type="match status" value="1"/>
</dbReference>
<keyword evidence="7" id="KW-1185">Reference proteome</keyword>
<dbReference type="SMART" id="SM00346">
    <property type="entry name" value="HTH_ICLR"/>
    <property type="match status" value="1"/>
</dbReference>
<dbReference type="Proteomes" id="UP000718278">
    <property type="component" value="Unassembled WGS sequence"/>
</dbReference>
<dbReference type="PROSITE" id="PS51077">
    <property type="entry name" value="HTH_ICLR"/>
    <property type="match status" value="1"/>
</dbReference>
<evidence type="ECO:0000259" key="4">
    <source>
        <dbReference type="PROSITE" id="PS51077"/>
    </source>
</evidence>
<dbReference type="InterPro" id="IPR029016">
    <property type="entry name" value="GAF-like_dom_sf"/>
</dbReference>
<evidence type="ECO:0000313" key="6">
    <source>
        <dbReference type="EMBL" id="MBO1042355.1"/>
    </source>
</evidence>
<dbReference type="SUPFAM" id="SSF46785">
    <property type="entry name" value="Winged helix' DNA-binding domain"/>
    <property type="match status" value="1"/>
</dbReference>
<dbReference type="PROSITE" id="PS51078">
    <property type="entry name" value="ICLR_ED"/>
    <property type="match status" value="1"/>
</dbReference>
<dbReference type="InterPro" id="IPR050707">
    <property type="entry name" value="HTH_MetabolicPath_Reg"/>
</dbReference>
<keyword evidence="2" id="KW-0238">DNA-binding</keyword>